<protein>
    <recommendedName>
        <fullName evidence="4">Heme oxygenase</fullName>
        <ecNumber evidence="4">1.14.14.18</ecNumber>
    </recommendedName>
</protein>
<dbReference type="SUPFAM" id="SSF48613">
    <property type="entry name" value="Heme oxygenase-like"/>
    <property type="match status" value="1"/>
</dbReference>
<dbReference type="GO" id="GO:0046872">
    <property type="term" value="F:metal ion binding"/>
    <property type="evidence" value="ECO:0007669"/>
    <property type="project" value="UniProtKB-UniRule"/>
</dbReference>
<evidence type="ECO:0000256" key="6">
    <source>
        <dbReference type="PIRSR" id="PIRSR000343-2"/>
    </source>
</evidence>
<sequence>AVIIWLGISQHQTYTKEQLILCFYIILRNISSRSSISTDKMAQNVPFSKQMRIATREIHNVSDALVNAKLAFALYDSRVWAEGLLIFYDVFKHLEERVPDDFLPPELHRTVQFEQDLRYYLGEQWLERHTPKPEVRAYLEHLQEIEQENANLLVAYVYHLYMGLLSGGQILQKRRSLGRRLNPFRRADEGTAPDAAVTTFEDHSIYELKQRLRKIVDDFGARLDDETRQRMLDESRKVFELNNTIIRTVEGVGPANMRIVMYIAMAIAAIILMQYVVRNRGDNEHEQSL</sequence>
<accession>A0A182K6C7</accession>
<reference evidence="8" key="2">
    <citation type="submission" date="2020-05" db="UniProtKB">
        <authorList>
            <consortium name="EnsemblMetazoa"/>
        </authorList>
    </citation>
    <scope>IDENTIFICATION</scope>
    <source>
        <strain evidence="8">ACHKN1017</strain>
    </source>
</reference>
<proteinExistence type="inferred from homology"/>
<keyword evidence="2 4" id="KW-0479">Metal-binding</keyword>
<comment type="catalytic activity">
    <reaction evidence="4">
        <text>heme b + 3 reduced [NADPH--hemoprotein reductase] + 3 O2 = biliverdin IXalpha + CO + Fe(2+) + 3 oxidized [NADPH--hemoprotein reductase] + 3 H2O + H(+)</text>
        <dbReference type="Rhea" id="RHEA:21764"/>
        <dbReference type="Rhea" id="RHEA-COMP:11964"/>
        <dbReference type="Rhea" id="RHEA-COMP:11965"/>
        <dbReference type="ChEBI" id="CHEBI:15377"/>
        <dbReference type="ChEBI" id="CHEBI:15378"/>
        <dbReference type="ChEBI" id="CHEBI:15379"/>
        <dbReference type="ChEBI" id="CHEBI:17245"/>
        <dbReference type="ChEBI" id="CHEBI:29033"/>
        <dbReference type="ChEBI" id="CHEBI:57618"/>
        <dbReference type="ChEBI" id="CHEBI:57991"/>
        <dbReference type="ChEBI" id="CHEBI:58210"/>
        <dbReference type="ChEBI" id="CHEBI:60344"/>
        <dbReference type="EC" id="1.14.14.18"/>
    </reaction>
</comment>
<dbReference type="InterPro" id="IPR016084">
    <property type="entry name" value="Haem_Oase-like_multi-hlx"/>
</dbReference>
<dbReference type="VEuPathDB" id="VectorBase:ACHR006312"/>
<dbReference type="PIRSF" id="PIRSF000343">
    <property type="entry name" value="Haem_Oase"/>
    <property type="match status" value="1"/>
</dbReference>
<dbReference type="FunFam" id="1.20.910.10:FF:000016">
    <property type="entry name" value="Heme oxygenase"/>
    <property type="match status" value="1"/>
</dbReference>
<evidence type="ECO:0000256" key="3">
    <source>
        <dbReference type="ARBA" id="ARBA00023004"/>
    </source>
</evidence>
<evidence type="ECO:0000256" key="7">
    <source>
        <dbReference type="SAM" id="Phobius"/>
    </source>
</evidence>
<keyword evidence="7" id="KW-0812">Transmembrane</keyword>
<evidence type="ECO:0000256" key="5">
    <source>
        <dbReference type="PIRSR" id="PIRSR000343-1"/>
    </source>
</evidence>
<feature type="transmembrane region" description="Helical" evidence="7">
    <location>
        <begin position="259"/>
        <end position="277"/>
    </location>
</feature>
<dbReference type="InterPro" id="IPR016053">
    <property type="entry name" value="Haem_Oase-like"/>
</dbReference>
<dbReference type="EnsemblMetazoa" id="ACHR006312-RA">
    <property type="protein sequence ID" value="ACHR006312-PA"/>
    <property type="gene ID" value="ACHR006312"/>
</dbReference>
<dbReference type="EC" id="1.14.14.18" evidence="4"/>
<dbReference type="PANTHER" id="PTHR10720:SF0">
    <property type="entry name" value="HEME OXYGENASE"/>
    <property type="match status" value="1"/>
</dbReference>
<dbReference type="STRING" id="43041.A0A182K6C7"/>
<keyword evidence="7" id="KW-0472">Membrane</keyword>
<keyword evidence="3 4" id="KW-0408">Iron</keyword>
<dbReference type="InterPro" id="IPR002051">
    <property type="entry name" value="Haem_Oase"/>
</dbReference>
<dbReference type="AlphaFoldDB" id="A0A182K6C7"/>
<evidence type="ECO:0000256" key="2">
    <source>
        <dbReference type="ARBA" id="ARBA00022723"/>
    </source>
</evidence>
<keyword evidence="1 4" id="KW-0349">Heme</keyword>
<evidence type="ECO:0000313" key="9">
    <source>
        <dbReference type="Proteomes" id="UP000075881"/>
    </source>
</evidence>
<dbReference type="GO" id="GO:0006788">
    <property type="term" value="P:heme oxidation"/>
    <property type="evidence" value="ECO:0007669"/>
    <property type="project" value="UniProtKB-UniRule"/>
</dbReference>
<feature type="binding site" evidence="5">
    <location>
        <position position="52"/>
    </location>
    <ligand>
        <name>heme b</name>
        <dbReference type="ChEBI" id="CHEBI:60344"/>
    </ligand>
</feature>
<feature type="binding site" description="axial binding residue" evidence="6">
    <location>
        <position position="59"/>
    </location>
    <ligand>
        <name>heme b</name>
        <dbReference type="ChEBI" id="CHEBI:60344"/>
    </ligand>
    <ligandPart>
        <name>Fe</name>
        <dbReference type="ChEBI" id="CHEBI:18248"/>
    </ligandPart>
</feature>
<feature type="binding site" evidence="5">
    <location>
        <position position="158"/>
    </location>
    <ligand>
        <name>heme b</name>
        <dbReference type="ChEBI" id="CHEBI:60344"/>
    </ligand>
</feature>
<evidence type="ECO:0000313" key="8">
    <source>
        <dbReference type="EnsemblMetazoa" id="ACHR006312-PA"/>
    </source>
</evidence>
<dbReference type="CDD" id="cd19165">
    <property type="entry name" value="HemeO"/>
    <property type="match status" value="1"/>
</dbReference>
<name>A0A182K6C7_9DIPT</name>
<dbReference type="GO" id="GO:0004392">
    <property type="term" value="F:heme oxygenase (decyclizing) activity"/>
    <property type="evidence" value="ECO:0007669"/>
    <property type="project" value="UniProtKB-UniRule"/>
</dbReference>
<dbReference type="Pfam" id="PF01126">
    <property type="entry name" value="Heme_oxygenase"/>
    <property type="match status" value="1"/>
</dbReference>
<dbReference type="PANTHER" id="PTHR10720">
    <property type="entry name" value="HEME OXYGENASE"/>
    <property type="match status" value="1"/>
</dbReference>
<evidence type="ECO:0000256" key="1">
    <source>
        <dbReference type="ARBA" id="ARBA00022617"/>
    </source>
</evidence>
<feature type="binding site" evidence="5">
    <location>
        <position position="213"/>
    </location>
    <ligand>
        <name>heme b</name>
        <dbReference type="ChEBI" id="CHEBI:60344"/>
    </ligand>
</feature>
<reference evidence="9" key="1">
    <citation type="submission" date="2013-03" db="EMBL/GenBank/DDBJ databases">
        <title>The Genome Sequence of Anopheles christyi ACHKN1017.</title>
        <authorList>
            <consortium name="The Broad Institute Genomics Platform"/>
            <person name="Neafsey D.E."/>
            <person name="Besansky N."/>
            <person name="Walker B."/>
            <person name="Young S.K."/>
            <person name="Zeng Q."/>
            <person name="Gargeya S."/>
            <person name="Fitzgerald M."/>
            <person name="Haas B."/>
            <person name="Abouelleil A."/>
            <person name="Allen A.W."/>
            <person name="Alvarado L."/>
            <person name="Arachchi H.M."/>
            <person name="Berlin A.M."/>
            <person name="Chapman S.B."/>
            <person name="Gainer-Dewar J."/>
            <person name="Goldberg J."/>
            <person name="Griggs A."/>
            <person name="Gujja S."/>
            <person name="Hansen M."/>
            <person name="Howarth C."/>
            <person name="Imamovic A."/>
            <person name="Ireland A."/>
            <person name="Larimer J."/>
            <person name="McCowan C."/>
            <person name="Murphy C."/>
            <person name="Pearson M."/>
            <person name="Poon T.W."/>
            <person name="Priest M."/>
            <person name="Roberts A."/>
            <person name="Saif S."/>
            <person name="Shea T."/>
            <person name="Sisk P."/>
            <person name="Sykes S."/>
            <person name="Wortman J."/>
            <person name="Nusbaum C."/>
            <person name="Birren B."/>
        </authorList>
    </citation>
    <scope>NUCLEOTIDE SEQUENCE [LARGE SCALE GENOMIC DNA]</scope>
    <source>
        <strain evidence="9">ACHKN1017</strain>
    </source>
</reference>
<keyword evidence="7" id="KW-1133">Transmembrane helix</keyword>
<comment type="similarity">
    <text evidence="4">Belongs to the heme oxygenase family.</text>
</comment>
<dbReference type="Gene3D" id="1.20.910.10">
    <property type="entry name" value="Heme oxygenase-like"/>
    <property type="match status" value="1"/>
</dbReference>
<keyword evidence="9" id="KW-1185">Reference proteome</keyword>
<evidence type="ECO:0000256" key="4">
    <source>
        <dbReference type="PIRNR" id="PIRNR000343"/>
    </source>
</evidence>
<dbReference type="Proteomes" id="UP000075881">
    <property type="component" value="Unassembled WGS sequence"/>
</dbReference>
<organism evidence="8 9">
    <name type="scientific">Anopheles christyi</name>
    <dbReference type="NCBI Taxonomy" id="43041"/>
    <lineage>
        <taxon>Eukaryota</taxon>
        <taxon>Metazoa</taxon>
        <taxon>Ecdysozoa</taxon>
        <taxon>Arthropoda</taxon>
        <taxon>Hexapoda</taxon>
        <taxon>Insecta</taxon>
        <taxon>Pterygota</taxon>
        <taxon>Neoptera</taxon>
        <taxon>Endopterygota</taxon>
        <taxon>Diptera</taxon>
        <taxon>Nematocera</taxon>
        <taxon>Culicoidea</taxon>
        <taxon>Culicidae</taxon>
        <taxon>Anophelinae</taxon>
        <taxon>Anopheles</taxon>
    </lineage>
</organism>